<dbReference type="EMBL" id="LYDR01000039">
    <property type="protein sequence ID" value="ODA34853.1"/>
    <property type="molecule type" value="Genomic_DNA"/>
</dbReference>
<dbReference type="AlphaFoldDB" id="A0A1C3ENM2"/>
<accession>A0A1C3ENM2</accession>
<dbReference type="STRING" id="1841610.A6X21_04160"/>
<keyword evidence="3" id="KW-1185">Reference proteome</keyword>
<dbReference type="Proteomes" id="UP000094828">
    <property type="component" value="Unassembled WGS sequence"/>
</dbReference>
<sequence length="69" mass="7294">MGGHSINNGTSKSEDRSHKIQTEAKAKTLEPVASMRAVAAKGSSIRCKTNMNTSSCCEESIQVSSTCSM</sequence>
<feature type="compositionally biased region" description="Polar residues" evidence="1">
    <location>
        <begin position="1"/>
        <end position="11"/>
    </location>
</feature>
<reference evidence="2 3" key="1">
    <citation type="submission" date="2016-05" db="EMBL/GenBank/DDBJ databases">
        <title>Genomic and physiological characterization of Planctopirus sp. isolated from fresh water lake.</title>
        <authorList>
            <person name="Subhash Y."/>
            <person name="Ramana C."/>
        </authorList>
    </citation>
    <scope>NUCLEOTIDE SEQUENCE [LARGE SCALE GENOMIC DNA]</scope>
    <source>
        <strain evidence="2 3">JC280</strain>
    </source>
</reference>
<evidence type="ECO:0000313" key="3">
    <source>
        <dbReference type="Proteomes" id="UP000094828"/>
    </source>
</evidence>
<protein>
    <submittedName>
        <fullName evidence="2">Uncharacterized protein</fullName>
    </submittedName>
</protein>
<feature type="compositionally biased region" description="Basic and acidic residues" evidence="1">
    <location>
        <begin position="12"/>
        <end position="27"/>
    </location>
</feature>
<comment type="caution">
    <text evidence="2">The sequence shown here is derived from an EMBL/GenBank/DDBJ whole genome shotgun (WGS) entry which is preliminary data.</text>
</comment>
<feature type="region of interest" description="Disordered" evidence="1">
    <location>
        <begin position="1"/>
        <end position="27"/>
    </location>
</feature>
<proteinExistence type="predicted"/>
<name>A0A1C3ENM2_9PLAN</name>
<evidence type="ECO:0000313" key="2">
    <source>
        <dbReference type="EMBL" id="ODA34853.1"/>
    </source>
</evidence>
<organism evidence="2 3">
    <name type="scientific">Planctopirus hydrillae</name>
    <dbReference type="NCBI Taxonomy" id="1841610"/>
    <lineage>
        <taxon>Bacteria</taxon>
        <taxon>Pseudomonadati</taxon>
        <taxon>Planctomycetota</taxon>
        <taxon>Planctomycetia</taxon>
        <taxon>Planctomycetales</taxon>
        <taxon>Planctomycetaceae</taxon>
        <taxon>Planctopirus</taxon>
    </lineage>
</organism>
<evidence type="ECO:0000256" key="1">
    <source>
        <dbReference type="SAM" id="MobiDB-lite"/>
    </source>
</evidence>
<gene>
    <name evidence="2" type="ORF">A6X21_04160</name>
</gene>